<dbReference type="Proteomes" id="UP000337746">
    <property type="component" value="Unassembled WGS sequence"/>
</dbReference>
<evidence type="ECO:0000313" key="12">
    <source>
        <dbReference type="Proteomes" id="UP000840567"/>
    </source>
</evidence>
<dbReference type="EMBL" id="AABEVT010000010">
    <property type="protein sequence ID" value="EAH0253594.1"/>
    <property type="molecule type" value="Genomic_DNA"/>
</dbReference>
<dbReference type="PATRIC" id="fig|1639.1340.peg.3031"/>
<protein>
    <submittedName>
        <fullName evidence="3">Uncharacterized protein</fullName>
    </submittedName>
</protein>
<dbReference type="Proteomes" id="UP000566597">
    <property type="component" value="Unassembled WGS sequence"/>
</dbReference>
<reference evidence="6" key="6">
    <citation type="submission" date="2019-10" db="EMBL/GenBank/DDBJ databases">
        <authorList>
            <consortium name="NCBI Pathogen Detection Project"/>
        </authorList>
    </citation>
    <scope>NUCLEOTIDE SEQUENCE</scope>
    <source>
        <strain evidence="6">09CEB371LM</strain>
        <strain evidence="7">Sam_F526FDD3-C0F7-43DB-B204-E231FEF9C926</strain>
    </source>
</reference>
<evidence type="ECO:0000313" key="4">
    <source>
        <dbReference type="EMBL" id="EAG2088430.1"/>
    </source>
</evidence>
<keyword evidence="1" id="KW-0812">Transmembrane</keyword>
<evidence type="ECO:0000256" key="1">
    <source>
        <dbReference type="SAM" id="Phobius"/>
    </source>
</evidence>
<name>A0A142ECB0_LISMN</name>
<sequence length="96" mass="11328">MKKRMYCLVMLLAFVLLVSLSNQQVAASETGNDDKEIQTLYQKAINEKKVDPNKLVNKFFIMCSFASFSFWLELFYYLIKFKLAKQNICLYNLIHK</sequence>
<reference evidence="4 9" key="4">
    <citation type="submission" date="2018-06" db="EMBL/GenBank/DDBJ databases">
        <authorList>
            <consortium name="GenomeTrakr: Next Generation Sequencing Network for Food Pathogen Tracability"/>
        </authorList>
    </citation>
    <scope>NUCLEOTIDE SEQUENCE [LARGE SCALE GENOMIC DNA]</scope>
    <source>
        <strain evidence="4 9">FLAG-54356</strain>
    </source>
</reference>
<dbReference type="Proteomes" id="UP000460224">
    <property type="component" value="Unassembled WGS sequence"/>
</dbReference>
<evidence type="ECO:0000313" key="11">
    <source>
        <dbReference type="Proteomes" id="UP000566597"/>
    </source>
</evidence>
<dbReference type="EMBL" id="AABAWE010000009">
    <property type="protein sequence ID" value="EAG2088430.1"/>
    <property type="molecule type" value="Genomic_DNA"/>
</dbReference>
<dbReference type="EMBL" id="DAAEQL010000010">
    <property type="protein sequence ID" value="HAA8491540.1"/>
    <property type="molecule type" value="Genomic_DNA"/>
</dbReference>
<dbReference type="AlphaFoldDB" id="A0A142ECB0"/>
<reference evidence="5 11" key="5">
    <citation type="submission" date="2019-04" db="EMBL/GenBank/DDBJ databases">
        <authorList>
            <person name="Ashton P.M."/>
            <person name="Dallman T."/>
            <person name="Nair S."/>
            <person name="De Pinna E."/>
            <person name="Peters T."/>
            <person name="Grant K."/>
        </authorList>
    </citation>
    <scope>NUCLEOTIDE SEQUENCE [LARGE SCALE GENOMIC DNA]</scope>
    <source>
        <strain evidence="5 11">406731</strain>
    </source>
</reference>
<dbReference type="EMBL" id="QDAY01000008">
    <property type="protein sequence ID" value="KAA9446579.1"/>
    <property type="molecule type" value="Genomic_DNA"/>
</dbReference>
<dbReference type="EMBL" id="DAAEEB010000014">
    <property type="protein sequence ID" value="HAA8054439.1"/>
    <property type="molecule type" value="Genomic_DNA"/>
</dbReference>
<dbReference type="Proteomes" id="UP000840567">
    <property type="component" value="Unassembled WGS sequence"/>
</dbReference>
<feature type="transmembrane region" description="Helical" evidence="1">
    <location>
        <begin position="59"/>
        <end position="79"/>
    </location>
</feature>
<evidence type="ECO:0000256" key="2">
    <source>
        <dbReference type="SAM" id="SignalP"/>
    </source>
</evidence>
<feature type="signal peptide" evidence="2">
    <location>
        <begin position="1"/>
        <end position="26"/>
    </location>
</feature>
<evidence type="ECO:0000313" key="9">
    <source>
        <dbReference type="Proteomes" id="UP000337746"/>
    </source>
</evidence>
<evidence type="ECO:0000313" key="10">
    <source>
        <dbReference type="Proteomes" id="UP000460224"/>
    </source>
</evidence>
<keyword evidence="1" id="KW-0472">Membrane</keyword>
<accession>A0A142ECB0</accession>
<keyword evidence="3" id="KW-0614">Plasmid</keyword>
<gene>
    <name evidence="4" type="ORF">BCZ21_14270</name>
    <name evidence="5" type="ORF">D4U23_14470</name>
    <name evidence="8" type="ORF">DCK61_15370</name>
    <name evidence="6" type="ORF">GHH22_14970</name>
    <name evidence="7" type="ORF">GHO09_13570</name>
    <name evidence="3" type="ORF">pA144_0053</name>
</gene>
<evidence type="ECO:0000313" key="3">
    <source>
        <dbReference type="EMBL" id="AMQ45798.1"/>
    </source>
</evidence>
<dbReference type="Proteomes" id="UP000840039">
    <property type="component" value="Unassembled WGS sequence"/>
</dbReference>
<evidence type="ECO:0000313" key="7">
    <source>
        <dbReference type="EMBL" id="HAA8491540.1"/>
    </source>
</evidence>
<reference evidence="8 10" key="3">
    <citation type="submission" date="2018-04" db="EMBL/GenBank/DDBJ databases">
        <title>Genome Analysis of a Prevalent Clone of Listeria monocytogenes Sequence Type 87 in China.</title>
        <authorList>
            <person name="Wang Y."/>
        </authorList>
    </citation>
    <scope>NUCLEOTIDE SEQUENCE [LARGE SCALE GENOMIC DNA]</scope>
    <source>
        <strain evidence="8 10">ICDC_LM1523</strain>
    </source>
</reference>
<geneLocation type="plasmid" evidence="3">
    <name>pLmA144</name>
</geneLocation>
<reference evidence="3" key="1">
    <citation type="submission" date="2016-01" db="EMBL/GenBank/DDBJ databases">
        <title>Whole Genome Sequence of Listeria monocytogenes Serovar 1/2a Strain IZSAM_Lm_15_17439_A144 responsible of a human outbreak in 2008.</title>
        <authorList>
            <person name="Orsini M."/>
            <person name="Ordinelli A."/>
            <person name="Cornacchia A."/>
            <person name="Acciari V."/>
            <person name="Centorame P."/>
            <person name="Torresi M."/>
            <person name="Pompei A."/>
            <person name="Camma C."/>
            <person name="Gattuso A."/>
            <person name="Gianfranceschi M."/>
            <person name="Pomilio F."/>
        </authorList>
    </citation>
    <scope>NUCLEOTIDE SEQUENCE</scope>
    <source>
        <strain evidence="3">IZSAM_Lm_15_17439_A144</strain>
        <plasmid evidence="3">pLmA144</plasmid>
    </source>
</reference>
<dbReference type="EMBL" id="KU513859">
    <property type="protein sequence ID" value="AMQ45798.1"/>
    <property type="molecule type" value="Genomic_DNA"/>
</dbReference>
<evidence type="ECO:0000313" key="8">
    <source>
        <dbReference type="EMBL" id="KAA9446579.1"/>
    </source>
</evidence>
<dbReference type="RefSeq" id="WP_025370684.1">
    <property type="nucleotide sequence ID" value="NZ_BAAFVF010000023.1"/>
</dbReference>
<evidence type="ECO:0000313" key="6">
    <source>
        <dbReference type="EMBL" id="HAA8054439.1"/>
    </source>
</evidence>
<evidence type="ECO:0000313" key="5">
    <source>
        <dbReference type="EMBL" id="EAH0253594.1"/>
    </source>
</evidence>
<keyword evidence="1" id="KW-1133">Transmembrane helix</keyword>
<reference evidence="6 12" key="2">
    <citation type="journal article" date="2018" name="Genome Biol.">
        <title>SKESA: strategic k-mer extension for scrupulous assemblies.</title>
        <authorList>
            <person name="Souvorov A."/>
            <person name="Agarwala R."/>
            <person name="Lipman D.J."/>
        </authorList>
    </citation>
    <scope>NUCLEOTIDE SEQUENCE [LARGE SCALE GENOMIC DNA]</scope>
    <source>
        <strain evidence="6">09CEB371LM</strain>
        <strain evidence="7">Sam_F526FDD3-C0F7-43DB-B204-E231FEF9C926</strain>
    </source>
</reference>
<organism evidence="3">
    <name type="scientific">Listeria monocytogenes</name>
    <dbReference type="NCBI Taxonomy" id="1639"/>
    <lineage>
        <taxon>Bacteria</taxon>
        <taxon>Bacillati</taxon>
        <taxon>Bacillota</taxon>
        <taxon>Bacilli</taxon>
        <taxon>Bacillales</taxon>
        <taxon>Listeriaceae</taxon>
        <taxon>Listeria</taxon>
    </lineage>
</organism>
<keyword evidence="2" id="KW-0732">Signal</keyword>
<feature type="chain" id="PRO_5042682120" evidence="2">
    <location>
        <begin position="27"/>
        <end position="96"/>
    </location>
</feature>
<proteinExistence type="predicted"/>